<dbReference type="Proteomes" id="UP000244193">
    <property type="component" value="Chromosome"/>
</dbReference>
<evidence type="ECO:0000313" key="2">
    <source>
        <dbReference type="Proteomes" id="UP000244193"/>
    </source>
</evidence>
<gene>
    <name evidence="1" type="ORF">HYN48_13705</name>
</gene>
<organism evidence="1 2">
    <name type="scientific">Flavobacterium magnum</name>
    <dbReference type="NCBI Taxonomy" id="2162713"/>
    <lineage>
        <taxon>Bacteria</taxon>
        <taxon>Pseudomonadati</taxon>
        <taxon>Bacteroidota</taxon>
        <taxon>Flavobacteriia</taxon>
        <taxon>Flavobacteriales</taxon>
        <taxon>Flavobacteriaceae</taxon>
        <taxon>Flavobacterium</taxon>
    </lineage>
</organism>
<dbReference type="OrthoDB" id="1849013at2"/>
<sequence length="190" mass="21626">MNIQSRNNENLQRLQKLVDSAKVVDTPPNWEKLTFAVGGLSEVGFSKFYPELLLIVSSQGRGIIDCAKFELIERDNNTDWNWIDSYNLWAMGIGKLSEEKIIVSGLHGGGLPFSNNEGDCIQFMATNWPIIDLIFEPNDKSIFNVEEAGECYRIFNDYELRAYGFSYNGQYFVIATNSEINIYRKNKNGA</sequence>
<dbReference type="RefSeq" id="WP_108372660.1">
    <property type="nucleotide sequence ID" value="NZ_CP028811.1"/>
</dbReference>
<protein>
    <submittedName>
        <fullName evidence="1">Uncharacterized protein</fullName>
    </submittedName>
</protein>
<reference evidence="1 2" key="1">
    <citation type="submission" date="2018-04" db="EMBL/GenBank/DDBJ databases">
        <title>Genome sequencing of Flavobacterium sp. HYN0048.</title>
        <authorList>
            <person name="Yi H."/>
            <person name="Baek C."/>
        </authorList>
    </citation>
    <scope>NUCLEOTIDE SEQUENCE [LARGE SCALE GENOMIC DNA]</scope>
    <source>
        <strain evidence="1 2">HYN0048</strain>
    </source>
</reference>
<dbReference type="KEGG" id="fmg:HYN48_13705"/>
<name>A0A2S0RHA3_9FLAO</name>
<accession>A0A2S0RHA3</accession>
<proteinExistence type="predicted"/>
<evidence type="ECO:0000313" key="1">
    <source>
        <dbReference type="EMBL" id="AWA31054.1"/>
    </source>
</evidence>
<dbReference type="EMBL" id="CP028811">
    <property type="protein sequence ID" value="AWA31054.1"/>
    <property type="molecule type" value="Genomic_DNA"/>
</dbReference>
<keyword evidence="2" id="KW-1185">Reference proteome</keyword>
<dbReference type="AlphaFoldDB" id="A0A2S0RHA3"/>